<feature type="compositionally biased region" description="Basic residues" evidence="1">
    <location>
        <begin position="92"/>
        <end position="110"/>
    </location>
</feature>
<feature type="region of interest" description="Disordered" evidence="1">
    <location>
        <begin position="24"/>
        <end position="119"/>
    </location>
</feature>
<gene>
    <name evidence="3" type="ORF">LG632_29430</name>
</gene>
<evidence type="ECO:0008006" key="5">
    <source>
        <dbReference type="Google" id="ProtNLM"/>
    </source>
</evidence>
<feature type="compositionally biased region" description="Polar residues" evidence="1">
    <location>
        <begin position="24"/>
        <end position="34"/>
    </location>
</feature>
<keyword evidence="4" id="KW-1185">Reference proteome</keyword>
<protein>
    <recommendedName>
        <fullName evidence="5">Lipoprotein</fullName>
    </recommendedName>
</protein>
<dbReference type="Proteomes" id="UP001199054">
    <property type="component" value="Unassembled WGS sequence"/>
</dbReference>
<dbReference type="RefSeq" id="WP_226730980.1">
    <property type="nucleotide sequence ID" value="NZ_JAJAUY010000229.1"/>
</dbReference>
<comment type="caution">
    <text evidence="3">The sequence shown here is derived from an EMBL/GenBank/DDBJ whole genome shotgun (WGS) entry which is preliminary data.</text>
</comment>
<evidence type="ECO:0000256" key="2">
    <source>
        <dbReference type="SAM" id="SignalP"/>
    </source>
</evidence>
<proteinExistence type="predicted"/>
<dbReference type="PROSITE" id="PS51257">
    <property type="entry name" value="PROKAR_LIPOPROTEIN"/>
    <property type="match status" value="1"/>
</dbReference>
<dbReference type="EMBL" id="JAJAUY010000229">
    <property type="protein sequence ID" value="MCB5183465.1"/>
    <property type="molecule type" value="Genomic_DNA"/>
</dbReference>
<feature type="signal peptide" evidence="2">
    <location>
        <begin position="1"/>
        <end position="28"/>
    </location>
</feature>
<feature type="chain" id="PRO_5047331263" description="Lipoprotein" evidence="2">
    <location>
        <begin position="29"/>
        <end position="147"/>
    </location>
</feature>
<keyword evidence="2" id="KW-0732">Signal</keyword>
<organism evidence="3 4">
    <name type="scientific">Streptomyces antimicrobicus</name>
    <dbReference type="NCBI Taxonomy" id="2883108"/>
    <lineage>
        <taxon>Bacteria</taxon>
        <taxon>Bacillati</taxon>
        <taxon>Actinomycetota</taxon>
        <taxon>Actinomycetes</taxon>
        <taxon>Kitasatosporales</taxon>
        <taxon>Streptomycetaceae</taxon>
        <taxon>Streptomyces</taxon>
    </lineage>
</organism>
<reference evidence="3 4" key="1">
    <citation type="submission" date="2021-10" db="EMBL/GenBank/DDBJ databases">
        <title>Streptomyces sp. strain SMC 277, a novel streptomycete isolated from soil.</title>
        <authorList>
            <person name="Chanama M."/>
        </authorList>
    </citation>
    <scope>NUCLEOTIDE SEQUENCE [LARGE SCALE GENOMIC DNA]</scope>
    <source>
        <strain evidence="3 4">SMC 277</strain>
    </source>
</reference>
<evidence type="ECO:0000313" key="3">
    <source>
        <dbReference type="EMBL" id="MCB5183465.1"/>
    </source>
</evidence>
<accession>A0ABS8BFR2</accession>
<name>A0ABS8BFR2_9ACTN</name>
<sequence length="147" mass="14948">MQLRRAVPLSLVALLAGAGCVSVTPQQATPSRGTGTPAGAPVLPLGELPQGSAAPPVPPPGGTPDAGPSAEPAKERVQPARPRPAQPTQPRRVPRKPRPAHPHQHQHQHGVPRVPPSGPGMDALCAAAEGNVPPAVVDLCVGQYGRP</sequence>
<evidence type="ECO:0000256" key="1">
    <source>
        <dbReference type="SAM" id="MobiDB-lite"/>
    </source>
</evidence>
<evidence type="ECO:0000313" key="4">
    <source>
        <dbReference type="Proteomes" id="UP001199054"/>
    </source>
</evidence>